<keyword evidence="4 9" id="KW-0808">Transferase</keyword>
<dbReference type="InterPro" id="IPR020568">
    <property type="entry name" value="Ribosomal_Su5_D2-typ_SF"/>
</dbReference>
<reference evidence="12 13" key="1">
    <citation type="submission" date="2018-10" db="EMBL/GenBank/DDBJ databases">
        <title>Genomic Encyclopedia of Archaeal and Bacterial Type Strains, Phase II (KMG-II): from individual species to whole genera.</title>
        <authorList>
            <person name="Goeker M."/>
        </authorList>
    </citation>
    <scope>NUCLEOTIDE SEQUENCE [LARGE SCALE GENOMIC DNA]</scope>
    <source>
        <strain evidence="12 13">DSM 16510</strain>
    </source>
</reference>
<dbReference type="PIRSF" id="PIRSF010376">
    <property type="entry name" value="IspE"/>
    <property type="match status" value="1"/>
</dbReference>
<sequence length="274" mass="30203">MEVLAKVSSPAKINLGLWILGKRSDGYHDILTLYHAIDLCDEVRIEEGPFRVETSTGIPMEENLVYRALAEFERRVGREIELSVFINKNIPEGAGLGGGSSNVATVLKEVNRLMGELLGEDELMEIAGIISSDAPFFFRGGTQIGRGRGEILEEIEPIELDVTLLIPSVKASTRKVYSLVREEDLTPQMSPEKLVSLIREGRYELLENKLGEIACSLYPEIGEAVRFVEHLGFKALVSGSGSAVFYIGKPTPELETGARLRGWKVVKAKSWLGV</sequence>
<dbReference type="RefSeq" id="WP_121008631.1">
    <property type="nucleotide sequence ID" value="NZ_RCCJ01000001.1"/>
</dbReference>
<keyword evidence="13" id="KW-1185">Reference proteome</keyword>
<keyword evidence="9" id="KW-0414">Isoprene biosynthesis</keyword>
<keyword evidence="5 9" id="KW-0547">Nucleotide-binding</keyword>
<evidence type="ECO:0000313" key="13">
    <source>
        <dbReference type="Proteomes" id="UP000267841"/>
    </source>
</evidence>
<feature type="domain" description="GHMP kinase N-terminal" evidence="10">
    <location>
        <begin position="63"/>
        <end position="141"/>
    </location>
</feature>
<dbReference type="InterPro" id="IPR036554">
    <property type="entry name" value="GHMP_kinase_C_sf"/>
</dbReference>
<evidence type="ECO:0000259" key="10">
    <source>
        <dbReference type="Pfam" id="PF00288"/>
    </source>
</evidence>
<evidence type="ECO:0000256" key="1">
    <source>
        <dbReference type="ARBA" id="ARBA00009684"/>
    </source>
</evidence>
<comment type="pathway">
    <text evidence="9">Isoprenoid biosynthesis; isopentenyl diphosphate biosynthesis via DXP pathway; isopentenyl diphosphate from 1-deoxy-D-xylulose 5-phosphate: step 3/6.</text>
</comment>
<evidence type="ECO:0000256" key="6">
    <source>
        <dbReference type="ARBA" id="ARBA00022777"/>
    </source>
</evidence>
<comment type="catalytic activity">
    <reaction evidence="9">
        <text>4-CDP-2-C-methyl-D-erythritol + ATP = 4-CDP-2-C-methyl-D-erythritol 2-phosphate + ADP + H(+)</text>
        <dbReference type="Rhea" id="RHEA:18437"/>
        <dbReference type="ChEBI" id="CHEBI:15378"/>
        <dbReference type="ChEBI" id="CHEBI:30616"/>
        <dbReference type="ChEBI" id="CHEBI:57823"/>
        <dbReference type="ChEBI" id="CHEBI:57919"/>
        <dbReference type="ChEBI" id="CHEBI:456216"/>
        <dbReference type="EC" id="2.7.1.148"/>
    </reaction>
</comment>
<gene>
    <name evidence="9" type="primary">ispE</name>
    <name evidence="12" type="ORF">BCF55_0046</name>
</gene>
<dbReference type="GO" id="GO:0050515">
    <property type="term" value="F:4-(cytidine 5'-diphospho)-2-C-methyl-D-erythritol kinase activity"/>
    <property type="evidence" value="ECO:0007669"/>
    <property type="project" value="UniProtKB-UniRule"/>
</dbReference>
<dbReference type="GO" id="GO:0005524">
    <property type="term" value="F:ATP binding"/>
    <property type="evidence" value="ECO:0007669"/>
    <property type="project" value="UniProtKB-UniRule"/>
</dbReference>
<feature type="active site" evidence="9">
    <location>
        <position position="133"/>
    </location>
</feature>
<dbReference type="Gene3D" id="3.30.70.890">
    <property type="entry name" value="GHMP kinase, C-terminal domain"/>
    <property type="match status" value="1"/>
</dbReference>
<proteinExistence type="inferred from homology"/>
<dbReference type="InterPro" id="IPR006204">
    <property type="entry name" value="GHMP_kinase_N_dom"/>
</dbReference>
<dbReference type="Pfam" id="PF08544">
    <property type="entry name" value="GHMP_kinases_C"/>
    <property type="match status" value="1"/>
</dbReference>
<protein>
    <recommendedName>
        <fullName evidence="3 9">4-diphosphocytidyl-2-C-methyl-D-erythritol kinase</fullName>
        <shortName evidence="9">CMK</shortName>
        <ecNumber evidence="2 9">2.7.1.148</ecNumber>
    </recommendedName>
    <alternativeName>
        <fullName evidence="8 9">4-(cytidine-5'-diphospho)-2-C-methyl-D-erythritol kinase</fullName>
    </alternativeName>
</protein>
<feature type="active site" evidence="9">
    <location>
        <position position="12"/>
    </location>
</feature>
<evidence type="ECO:0000256" key="7">
    <source>
        <dbReference type="ARBA" id="ARBA00022840"/>
    </source>
</evidence>
<evidence type="ECO:0000256" key="4">
    <source>
        <dbReference type="ARBA" id="ARBA00022679"/>
    </source>
</evidence>
<comment type="caution">
    <text evidence="12">The sequence shown here is derived from an EMBL/GenBank/DDBJ whole genome shotgun (WGS) entry which is preliminary data.</text>
</comment>
<dbReference type="Proteomes" id="UP000267841">
    <property type="component" value="Unassembled WGS sequence"/>
</dbReference>
<evidence type="ECO:0000259" key="11">
    <source>
        <dbReference type="Pfam" id="PF08544"/>
    </source>
</evidence>
<evidence type="ECO:0000256" key="2">
    <source>
        <dbReference type="ARBA" id="ARBA00012052"/>
    </source>
</evidence>
<dbReference type="PANTHER" id="PTHR43527">
    <property type="entry name" value="4-DIPHOSPHOCYTIDYL-2-C-METHYL-D-ERYTHRITOL KINASE, CHLOROPLASTIC"/>
    <property type="match status" value="1"/>
</dbReference>
<dbReference type="EMBL" id="RCCJ01000001">
    <property type="protein sequence ID" value="RLJ69790.1"/>
    <property type="molecule type" value="Genomic_DNA"/>
</dbReference>
<keyword evidence="6 9" id="KW-0418">Kinase</keyword>
<dbReference type="SUPFAM" id="SSF55060">
    <property type="entry name" value="GHMP Kinase, C-terminal domain"/>
    <property type="match status" value="1"/>
</dbReference>
<dbReference type="NCBIfam" id="TIGR00154">
    <property type="entry name" value="ispE"/>
    <property type="match status" value="1"/>
</dbReference>
<name>A0A497XNS8_9AQUI</name>
<dbReference type="EC" id="2.7.1.148" evidence="2 9"/>
<dbReference type="InterPro" id="IPR014721">
    <property type="entry name" value="Ribsml_uS5_D2-typ_fold_subgr"/>
</dbReference>
<dbReference type="GO" id="GO:0016114">
    <property type="term" value="P:terpenoid biosynthetic process"/>
    <property type="evidence" value="ECO:0007669"/>
    <property type="project" value="UniProtKB-UniRule"/>
</dbReference>
<feature type="binding site" evidence="9">
    <location>
        <begin position="91"/>
        <end position="101"/>
    </location>
    <ligand>
        <name>ATP</name>
        <dbReference type="ChEBI" id="CHEBI:30616"/>
    </ligand>
</feature>
<dbReference type="InterPro" id="IPR013750">
    <property type="entry name" value="GHMP_kinase_C_dom"/>
</dbReference>
<dbReference type="GO" id="GO:0019288">
    <property type="term" value="P:isopentenyl diphosphate biosynthetic process, methylerythritol 4-phosphate pathway"/>
    <property type="evidence" value="ECO:0007669"/>
    <property type="project" value="UniProtKB-UniRule"/>
</dbReference>
<dbReference type="Pfam" id="PF00288">
    <property type="entry name" value="GHMP_kinases_N"/>
    <property type="match status" value="1"/>
</dbReference>
<comment type="similarity">
    <text evidence="1 9">Belongs to the GHMP kinase family. IspE subfamily.</text>
</comment>
<dbReference type="InterPro" id="IPR004424">
    <property type="entry name" value="IspE"/>
</dbReference>
<dbReference type="UniPathway" id="UPA00056">
    <property type="reaction ID" value="UER00094"/>
</dbReference>
<evidence type="ECO:0000256" key="5">
    <source>
        <dbReference type="ARBA" id="ARBA00022741"/>
    </source>
</evidence>
<dbReference type="Gene3D" id="3.30.230.10">
    <property type="match status" value="1"/>
</dbReference>
<comment type="function">
    <text evidence="9">Catalyzes the phosphorylation of the position 2 hydroxy group of 4-diphosphocytidyl-2C-methyl-D-erythritol.</text>
</comment>
<dbReference type="SUPFAM" id="SSF54211">
    <property type="entry name" value="Ribosomal protein S5 domain 2-like"/>
    <property type="match status" value="1"/>
</dbReference>
<accession>A0A497XNS8</accession>
<evidence type="ECO:0000256" key="3">
    <source>
        <dbReference type="ARBA" id="ARBA00017473"/>
    </source>
</evidence>
<dbReference type="AlphaFoldDB" id="A0A497XNS8"/>
<evidence type="ECO:0000256" key="9">
    <source>
        <dbReference type="HAMAP-Rule" id="MF_00061"/>
    </source>
</evidence>
<dbReference type="OrthoDB" id="9809438at2"/>
<feature type="domain" description="GHMP kinase C-terminal" evidence="11">
    <location>
        <begin position="195"/>
        <end position="251"/>
    </location>
</feature>
<organism evidence="12 13">
    <name type="scientific">Hydrogenivirga caldilitoris</name>
    <dbReference type="NCBI Taxonomy" id="246264"/>
    <lineage>
        <taxon>Bacteria</taxon>
        <taxon>Pseudomonadati</taxon>
        <taxon>Aquificota</taxon>
        <taxon>Aquificia</taxon>
        <taxon>Aquificales</taxon>
        <taxon>Aquificaceae</taxon>
        <taxon>Hydrogenivirga</taxon>
    </lineage>
</organism>
<keyword evidence="7 9" id="KW-0067">ATP-binding</keyword>
<dbReference type="PANTHER" id="PTHR43527:SF2">
    <property type="entry name" value="4-DIPHOSPHOCYTIDYL-2-C-METHYL-D-ERYTHRITOL KINASE, CHLOROPLASTIC"/>
    <property type="match status" value="1"/>
</dbReference>
<dbReference type="HAMAP" id="MF_00061">
    <property type="entry name" value="IspE"/>
    <property type="match status" value="1"/>
</dbReference>
<evidence type="ECO:0000256" key="8">
    <source>
        <dbReference type="ARBA" id="ARBA00032554"/>
    </source>
</evidence>
<evidence type="ECO:0000313" key="12">
    <source>
        <dbReference type="EMBL" id="RLJ69790.1"/>
    </source>
</evidence>